<dbReference type="Proteomes" id="UP000077202">
    <property type="component" value="Unassembled WGS sequence"/>
</dbReference>
<dbReference type="Proteomes" id="UP001162541">
    <property type="component" value="Chromosome 7"/>
</dbReference>
<dbReference type="SMART" id="SM01172">
    <property type="entry name" value="DUF3700"/>
    <property type="match status" value="1"/>
</dbReference>
<organism evidence="4 5">
    <name type="scientific">Marchantia polymorpha subsp. ruderalis</name>
    <dbReference type="NCBI Taxonomy" id="1480154"/>
    <lineage>
        <taxon>Eukaryota</taxon>
        <taxon>Viridiplantae</taxon>
        <taxon>Streptophyta</taxon>
        <taxon>Embryophyta</taxon>
        <taxon>Marchantiophyta</taxon>
        <taxon>Marchantiopsida</taxon>
        <taxon>Marchantiidae</taxon>
        <taxon>Marchantiales</taxon>
        <taxon>Marchantiaceae</taxon>
        <taxon>Marchantia</taxon>
    </lineage>
</organism>
<dbReference type="AlphaFoldDB" id="A0A176WNU6"/>
<reference evidence="6" key="3">
    <citation type="journal article" date="2020" name="Curr. Biol.">
        <title>Chromatin organization in early land plants reveals an ancestral association between H3K27me3, transposons, and constitutive heterochromatin.</title>
        <authorList>
            <person name="Montgomery S.A."/>
            <person name="Tanizawa Y."/>
            <person name="Galik B."/>
            <person name="Wang N."/>
            <person name="Ito T."/>
            <person name="Mochizuki T."/>
            <person name="Akimcheva S."/>
            <person name="Bowman J.L."/>
            <person name="Cognat V."/>
            <person name="Marechal-Drouard L."/>
            <person name="Ekker H."/>
            <person name="Hong S.F."/>
            <person name="Kohchi T."/>
            <person name="Lin S.S."/>
            <person name="Liu L.D."/>
            <person name="Nakamura Y."/>
            <person name="Valeeva L.R."/>
            <person name="Shakirov E.V."/>
            <person name="Shippen D.E."/>
            <person name="Wei W.L."/>
            <person name="Yagura M."/>
            <person name="Yamaoka S."/>
            <person name="Yamato K.T."/>
            <person name="Liu C."/>
            <person name="Berger F."/>
        </authorList>
    </citation>
    <scope>NUCLEOTIDE SEQUENCE [LARGE SCALE GENOMIC DNA]</scope>
    <source>
        <strain evidence="6">Tak-1</strain>
    </source>
</reference>
<evidence type="ECO:0000259" key="2">
    <source>
        <dbReference type="SMART" id="SM01172"/>
    </source>
</evidence>
<dbReference type="PANTHER" id="PTHR45952">
    <property type="entry name" value="ALUMINUM INDUCED PROTEIN WITH YGL AND LRDR MOTIFS"/>
    <property type="match status" value="1"/>
</dbReference>
<gene>
    <name evidence="4" type="ORF">AXG93_1593s1030</name>
    <name evidence="3" type="ORF">Mp_7g03680</name>
</gene>
<reference evidence="4 5" key="1">
    <citation type="submission" date="2016-03" db="EMBL/GenBank/DDBJ databases">
        <title>Mechanisms controlling the formation of the plant cell surface in tip-growing cells are functionally conserved among land plants.</title>
        <authorList>
            <person name="Honkanen S."/>
            <person name="Jones V.A."/>
            <person name="Morieri G."/>
            <person name="Champion C."/>
            <person name="Hetherington A.J."/>
            <person name="Kelly S."/>
            <person name="Saint-Marcoux D."/>
            <person name="Proust H."/>
            <person name="Prescott H."/>
            <person name="Dolan L."/>
        </authorList>
    </citation>
    <scope>NUCLEOTIDE SEQUENCE [LARGE SCALE GENOMIC DNA]</scope>
    <source>
        <strain evidence="5">cv. Tak-1 and cv. Tak-2</strain>
        <tissue evidence="4">Whole gametophyte</tissue>
    </source>
</reference>
<evidence type="ECO:0000313" key="3">
    <source>
        <dbReference type="EMBL" id="BBN16129.1"/>
    </source>
</evidence>
<keyword evidence="5" id="KW-1185">Reference proteome</keyword>
<reference evidence="3" key="2">
    <citation type="journal article" date="2019" name="Curr. Biol.">
        <title>Chromatin organization in early land plants reveals an ancestral association between H3K27me3, transposons, and constitutive heterochromatin.</title>
        <authorList>
            <person name="Montgomery S.A."/>
            <person name="Tanizawa Y."/>
            <person name="Galik B."/>
            <person name="Wang N."/>
            <person name="Ito T."/>
            <person name="Mochizuki T."/>
            <person name="Akimcheva S."/>
            <person name="Bowman J."/>
            <person name="Cognat V."/>
            <person name="Drouard L."/>
            <person name="Ekker H."/>
            <person name="Houng S."/>
            <person name="Kohchi T."/>
            <person name="Lin S."/>
            <person name="Liu L.D."/>
            <person name="Nakamura Y."/>
            <person name="Valeeva L.R."/>
            <person name="Shakirov E.V."/>
            <person name="Shippen D.E."/>
            <person name="Wei W."/>
            <person name="Yagura M."/>
            <person name="Yamaoka S."/>
            <person name="Yamato K.T."/>
            <person name="Liu C."/>
            <person name="Berger F."/>
        </authorList>
    </citation>
    <scope>NUCLEOTIDE SEQUENCE [LARGE SCALE GENOMIC DNA]</scope>
    <source>
        <strain evidence="3">Tak-1</strain>
    </source>
</reference>
<dbReference type="SUPFAM" id="SSF56235">
    <property type="entry name" value="N-terminal nucleophile aminohydrolases (Ntn hydrolases)"/>
    <property type="match status" value="1"/>
</dbReference>
<evidence type="ECO:0000256" key="1">
    <source>
        <dbReference type="SAM" id="MobiDB-lite"/>
    </source>
</evidence>
<dbReference type="EMBL" id="AP019872">
    <property type="protein sequence ID" value="BBN16129.1"/>
    <property type="molecule type" value="Genomic_DNA"/>
</dbReference>
<evidence type="ECO:0000313" key="5">
    <source>
        <dbReference type="Proteomes" id="UP000077202"/>
    </source>
</evidence>
<name>A0A176WNU6_MARPO</name>
<evidence type="ECO:0000313" key="4">
    <source>
        <dbReference type="EMBL" id="OAE34145.1"/>
    </source>
</evidence>
<dbReference type="Gene3D" id="3.60.20.10">
    <property type="entry name" value="Glutamine Phosphoribosylpyrophosphate, subunit 1, domain 1"/>
    <property type="match status" value="1"/>
</dbReference>
<evidence type="ECO:0000313" key="6">
    <source>
        <dbReference type="Proteomes" id="UP001162541"/>
    </source>
</evidence>
<sequence>MLALFHPKVASPPQEITVPGEGTELRKESTGIMDAYKAQFPGAISMEIGGKCAMAYSHDKQHLLRPRYLAVTDDITCMFEGTLENISVLRQQYGITKSIAEVAIIIEIYKALRDRSPYTADHVIRGLNGSFAFVLFDNTTSSVFVAVDSHGKVPFFWGTTADGSLAFSDDQKLLKEACGKSFATFPQGCYFSSADGLQSFEHPLSPIKAMPRVDSQGQVCGSTFKVEPAPKQQQNARNTFPRVGSESSWATAF</sequence>
<dbReference type="InterPro" id="IPR044828">
    <property type="entry name" value="TSJT1-like"/>
</dbReference>
<dbReference type="EMBL" id="LVLJ01000445">
    <property type="protein sequence ID" value="OAE34145.1"/>
    <property type="molecule type" value="Genomic_DNA"/>
</dbReference>
<accession>A0A176WNU6</accession>
<dbReference type="Pfam" id="PF12481">
    <property type="entry name" value="DUF3700"/>
    <property type="match status" value="1"/>
</dbReference>
<dbReference type="PANTHER" id="PTHR45952:SF4">
    <property type="entry name" value="ALUMINUM INDUCED PROTEIN WITH YGL AND LRDR MOTIFS"/>
    <property type="match status" value="1"/>
</dbReference>
<feature type="region of interest" description="Disordered" evidence="1">
    <location>
        <begin position="227"/>
        <end position="253"/>
    </location>
</feature>
<proteinExistence type="predicted"/>
<feature type="domain" description="DUF3700" evidence="2">
    <location>
        <begin position="2"/>
        <end position="226"/>
    </location>
</feature>
<dbReference type="InterPro" id="IPR024286">
    <property type="entry name" value="DUF3700"/>
</dbReference>
<protein>
    <recommendedName>
        <fullName evidence="2">DUF3700 domain-containing protein</fullName>
    </recommendedName>
</protein>
<dbReference type="InterPro" id="IPR029055">
    <property type="entry name" value="Ntn_hydrolases_N"/>
</dbReference>